<protein>
    <submittedName>
        <fullName evidence="2">Uncharacterized protein</fullName>
    </submittedName>
</protein>
<dbReference type="AlphaFoldDB" id="A0A6G0TR40"/>
<evidence type="ECO:0000313" key="3">
    <source>
        <dbReference type="Proteomes" id="UP000475862"/>
    </source>
</evidence>
<organism evidence="2 3">
    <name type="scientific">Aphis glycines</name>
    <name type="common">Soybean aphid</name>
    <dbReference type="NCBI Taxonomy" id="307491"/>
    <lineage>
        <taxon>Eukaryota</taxon>
        <taxon>Metazoa</taxon>
        <taxon>Ecdysozoa</taxon>
        <taxon>Arthropoda</taxon>
        <taxon>Hexapoda</taxon>
        <taxon>Insecta</taxon>
        <taxon>Pterygota</taxon>
        <taxon>Neoptera</taxon>
        <taxon>Paraneoptera</taxon>
        <taxon>Hemiptera</taxon>
        <taxon>Sternorrhyncha</taxon>
        <taxon>Aphidomorpha</taxon>
        <taxon>Aphidoidea</taxon>
        <taxon>Aphididae</taxon>
        <taxon>Aphidini</taxon>
        <taxon>Aphis</taxon>
        <taxon>Aphis</taxon>
    </lineage>
</organism>
<accession>A0A6G0TR40</accession>
<reference evidence="2 3" key="1">
    <citation type="submission" date="2019-08" db="EMBL/GenBank/DDBJ databases">
        <title>The genome of the soybean aphid Biotype 1, its phylome, world population structure and adaptation to the North American continent.</title>
        <authorList>
            <person name="Giordano R."/>
            <person name="Donthu R.K."/>
            <person name="Hernandez A.G."/>
            <person name="Wright C.L."/>
            <person name="Zimin A.V."/>
        </authorList>
    </citation>
    <scope>NUCLEOTIDE SEQUENCE [LARGE SCALE GENOMIC DNA]</scope>
    <source>
        <tissue evidence="2">Whole aphids</tissue>
    </source>
</reference>
<name>A0A6G0TR40_APHGL</name>
<evidence type="ECO:0000256" key="1">
    <source>
        <dbReference type="SAM" id="Phobius"/>
    </source>
</evidence>
<keyword evidence="3" id="KW-1185">Reference proteome</keyword>
<dbReference type="Proteomes" id="UP000475862">
    <property type="component" value="Unassembled WGS sequence"/>
</dbReference>
<evidence type="ECO:0000313" key="2">
    <source>
        <dbReference type="EMBL" id="KAE9537427.1"/>
    </source>
</evidence>
<keyword evidence="1" id="KW-0812">Transmembrane</keyword>
<sequence length="199" mass="22818">MEVYYIMDNNEIVVNDKNVISMTFSFVQAAHILLPRDQYKKCTYKQQNTMIGILSMPHNSKPGFHRKPQSNILLKKKAINPMEHDLIFKYIIYYMNVKYAKRAETVHTCSLSACDGSAENKIWKDKRSEKNEIAKPLAQRSALTTLICGDVPKQTVLKCSFLLSSLSLFLVVLLIFLEKSKITAMKQQPRHTCPVNVFA</sequence>
<gene>
    <name evidence="2" type="ORF">AGLY_006450</name>
</gene>
<keyword evidence="1" id="KW-1133">Transmembrane helix</keyword>
<proteinExistence type="predicted"/>
<feature type="transmembrane region" description="Helical" evidence="1">
    <location>
        <begin position="160"/>
        <end position="177"/>
    </location>
</feature>
<dbReference type="EMBL" id="VYZN01000018">
    <property type="protein sequence ID" value="KAE9537427.1"/>
    <property type="molecule type" value="Genomic_DNA"/>
</dbReference>
<keyword evidence="1" id="KW-0472">Membrane</keyword>
<comment type="caution">
    <text evidence="2">The sequence shown here is derived from an EMBL/GenBank/DDBJ whole genome shotgun (WGS) entry which is preliminary data.</text>
</comment>